<dbReference type="PANTHER" id="PTHR40623:SF2">
    <property type="entry name" value="INTEGRAL MEMBRANE PROTEIN"/>
    <property type="match status" value="1"/>
</dbReference>
<keyword evidence="2" id="KW-1133">Transmembrane helix</keyword>
<organism evidence="3 4">
    <name type="scientific">Xylaria multiplex</name>
    <dbReference type="NCBI Taxonomy" id="323545"/>
    <lineage>
        <taxon>Eukaryota</taxon>
        <taxon>Fungi</taxon>
        <taxon>Dikarya</taxon>
        <taxon>Ascomycota</taxon>
        <taxon>Pezizomycotina</taxon>
        <taxon>Sordariomycetes</taxon>
        <taxon>Xylariomycetidae</taxon>
        <taxon>Xylariales</taxon>
        <taxon>Xylariaceae</taxon>
        <taxon>Xylaria</taxon>
    </lineage>
</organism>
<keyword evidence="2" id="KW-0812">Transmembrane</keyword>
<feature type="compositionally biased region" description="Basic and acidic residues" evidence="1">
    <location>
        <begin position="113"/>
        <end position="122"/>
    </location>
</feature>
<protein>
    <submittedName>
        <fullName evidence="3">Uncharacterized protein</fullName>
    </submittedName>
</protein>
<dbReference type="EMBL" id="WUBL01000003">
    <property type="protein sequence ID" value="KAF2973027.1"/>
    <property type="molecule type" value="Genomic_DNA"/>
</dbReference>
<name>A0A7C8N109_9PEZI</name>
<reference evidence="3 4" key="1">
    <citation type="submission" date="2019-12" db="EMBL/GenBank/DDBJ databases">
        <title>Draft genome sequence of the ascomycete Xylaria multiplex DSM 110363.</title>
        <authorList>
            <person name="Buettner E."/>
            <person name="Kellner H."/>
        </authorList>
    </citation>
    <scope>NUCLEOTIDE SEQUENCE [LARGE SCALE GENOMIC DNA]</scope>
    <source>
        <strain evidence="3 4">DSM 110363</strain>
    </source>
</reference>
<gene>
    <name evidence="3" type="ORF">GQX73_g540</name>
</gene>
<feature type="compositionally biased region" description="Basic and acidic residues" evidence="1">
    <location>
        <begin position="290"/>
        <end position="306"/>
    </location>
</feature>
<sequence length="373" mass="41145">MGVQFFSNWELWEQLTFVLAAGIVSVFLIGWVKLWWMQRLLKKHALLDEEKRARQMELRKSGLPARRRADIPFGVRAIQSGIEVEGIWISRPVTPIETRTSSKASSTTLDIDGELRPEDKGKAVLGSGLMPTATVTEVEPTPRPSPRLSPAGSYLDQSIRQDIGGASTPGPQTAYLQPYPSQRPTNDYAHVARHLRTTPQPEGMAARHYIETYIPTSSSSSMNSSLSPRTRPVTDRTSISSEEGLAFSSPRYPADVRGRSSTHYRSPFEDSESLPSAGPSRTQGKYCSRVRAETRGDPFESPETDRTSSFGRQSAPRSSLASRPTPVRTYTDQRENVSSRVVNAGFEVLPAGTFGRMSGDSRPLHDNPPGLAK</sequence>
<dbReference type="AlphaFoldDB" id="A0A7C8N109"/>
<keyword evidence="2" id="KW-0472">Membrane</keyword>
<dbReference type="InParanoid" id="A0A7C8N109"/>
<feature type="compositionally biased region" description="Polar residues" evidence="1">
    <location>
        <begin position="307"/>
        <end position="322"/>
    </location>
</feature>
<evidence type="ECO:0000256" key="2">
    <source>
        <dbReference type="SAM" id="Phobius"/>
    </source>
</evidence>
<feature type="region of interest" description="Disordered" evidence="1">
    <location>
        <begin position="99"/>
        <end position="185"/>
    </location>
</feature>
<proteinExistence type="predicted"/>
<keyword evidence="4" id="KW-1185">Reference proteome</keyword>
<feature type="transmembrane region" description="Helical" evidence="2">
    <location>
        <begin position="15"/>
        <end position="36"/>
    </location>
</feature>
<feature type="compositionally biased region" description="Polar residues" evidence="1">
    <location>
        <begin position="99"/>
        <end position="109"/>
    </location>
</feature>
<comment type="caution">
    <text evidence="3">The sequence shown here is derived from an EMBL/GenBank/DDBJ whole genome shotgun (WGS) entry which is preliminary data.</text>
</comment>
<evidence type="ECO:0000256" key="1">
    <source>
        <dbReference type="SAM" id="MobiDB-lite"/>
    </source>
</evidence>
<evidence type="ECO:0000313" key="3">
    <source>
        <dbReference type="EMBL" id="KAF2973027.1"/>
    </source>
</evidence>
<accession>A0A7C8N109</accession>
<evidence type="ECO:0000313" key="4">
    <source>
        <dbReference type="Proteomes" id="UP000481858"/>
    </source>
</evidence>
<feature type="region of interest" description="Disordered" evidence="1">
    <location>
        <begin position="215"/>
        <end position="373"/>
    </location>
</feature>
<feature type="compositionally biased region" description="Low complexity" evidence="1">
    <location>
        <begin position="217"/>
        <end position="227"/>
    </location>
</feature>
<feature type="compositionally biased region" description="Polar residues" evidence="1">
    <location>
        <begin position="169"/>
        <end position="185"/>
    </location>
</feature>
<dbReference type="OrthoDB" id="5426165at2759"/>
<dbReference type="PANTHER" id="PTHR40623">
    <property type="entry name" value="INTEGRAL MEMBRANE PROTEIN"/>
    <property type="match status" value="1"/>
</dbReference>
<dbReference type="Proteomes" id="UP000481858">
    <property type="component" value="Unassembled WGS sequence"/>
</dbReference>